<evidence type="ECO:0000313" key="1">
    <source>
        <dbReference type="EMBL" id="CAI8917877.1"/>
    </source>
</evidence>
<evidence type="ECO:0000313" key="2">
    <source>
        <dbReference type="Proteomes" id="UP001162030"/>
    </source>
</evidence>
<dbReference type="Pfam" id="PF19027">
    <property type="entry name" value="DUF5752"/>
    <property type="match status" value="1"/>
</dbReference>
<dbReference type="InterPro" id="IPR044036">
    <property type="entry name" value="DUF5752"/>
</dbReference>
<reference evidence="1 2" key="1">
    <citation type="submission" date="2023-03" db="EMBL/GenBank/DDBJ databases">
        <authorList>
            <person name="Pearce D."/>
        </authorList>
    </citation>
    <scope>NUCLEOTIDE SEQUENCE [LARGE SCALE GENOMIC DNA]</scope>
    <source>
        <strain evidence="1">Msz</strain>
    </source>
</reference>
<proteinExistence type="predicted"/>
<name>A0ABM9I670_9GAMM</name>
<keyword evidence="2" id="KW-1185">Reference proteome</keyword>
<protein>
    <submittedName>
        <fullName evidence="1">Uncharacterized protein</fullName>
    </submittedName>
</protein>
<dbReference type="Proteomes" id="UP001162030">
    <property type="component" value="Chromosome"/>
</dbReference>
<sequence>MENHASGSTPFIVNDCALLAIATGRRAQNLKELRDQLLVIHPGSIYFHFWGNLLHPRFGEPEYSNDFAAWSRHALHDKVLAERLSVVDPNSYNTLDELRQELIEIIEQRLDEREVLAWAQPDQQFEFIRALTVVFRTDLQFFTPEALATRVGQLSVSSIFYHFIDARRRNENRLDDFRNWLESFGERYESLSHSLAKIDPYFTTLASLREELAHVFSSYLCEVDGG</sequence>
<dbReference type="EMBL" id="OX458333">
    <property type="protein sequence ID" value="CAI8917877.1"/>
    <property type="molecule type" value="Genomic_DNA"/>
</dbReference>
<gene>
    <name evidence="1" type="ORF">MSZNOR_3781</name>
</gene>
<organism evidence="1 2">
    <name type="scientific">Methylocaldum szegediense</name>
    <dbReference type="NCBI Taxonomy" id="73780"/>
    <lineage>
        <taxon>Bacteria</taxon>
        <taxon>Pseudomonadati</taxon>
        <taxon>Pseudomonadota</taxon>
        <taxon>Gammaproteobacteria</taxon>
        <taxon>Methylococcales</taxon>
        <taxon>Methylococcaceae</taxon>
        <taxon>Methylocaldum</taxon>
    </lineage>
</organism>
<dbReference type="RefSeq" id="WP_026609320.1">
    <property type="nucleotide sequence ID" value="NZ_OX458333.1"/>
</dbReference>
<accession>A0ABM9I670</accession>